<dbReference type="EMBL" id="CP004353">
    <property type="protein sequence ID" value="AHI23617.1"/>
    <property type="molecule type" value="Genomic_DNA"/>
</dbReference>
<gene>
    <name evidence="2" type="ORF">B843_11195</name>
</gene>
<feature type="transmembrane region" description="Helical" evidence="1">
    <location>
        <begin position="7"/>
        <end position="28"/>
    </location>
</feature>
<dbReference type="AlphaFoldDB" id="W5Y309"/>
<proteinExistence type="predicted"/>
<keyword evidence="3" id="KW-1185">Reference proteome</keyword>
<dbReference type="KEGG" id="cvt:B843_11195"/>
<dbReference type="STRING" id="1224164.B843_11195"/>
<feature type="transmembrane region" description="Helical" evidence="1">
    <location>
        <begin position="119"/>
        <end position="139"/>
    </location>
</feature>
<dbReference type="Pfam" id="PF11377">
    <property type="entry name" value="DUF3180"/>
    <property type="match status" value="1"/>
</dbReference>
<sequence length="154" mass="15992">MQPTTIASLVATGGFCAAASFIVVSRFYGLLGPVPVTVAITLWAMAVLCVILAYRVKDRIDENRIGMDRSQLNPLSAALFMVIGKASGWTGSIFGGVYLGMAVYVVSQIRQLSAAAEEAPVVIAAALGGMAMSAAGVWLERNCSVPPPTDGEPA</sequence>
<evidence type="ECO:0000313" key="2">
    <source>
        <dbReference type="EMBL" id="AHI23617.1"/>
    </source>
</evidence>
<dbReference type="eggNOG" id="ENOG5033CMQ">
    <property type="taxonomic scope" value="Bacteria"/>
</dbReference>
<keyword evidence="1" id="KW-0812">Transmembrane</keyword>
<evidence type="ECO:0000256" key="1">
    <source>
        <dbReference type="SAM" id="Phobius"/>
    </source>
</evidence>
<dbReference type="Proteomes" id="UP000019222">
    <property type="component" value="Chromosome"/>
</dbReference>
<keyword evidence="1" id="KW-1133">Transmembrane helix</keyword>
<name>W5Y309_9CORY</name>
<reference evidence="2 3" key="1">
    <citation type="submission" date="2013-02" db="EMBL/GenBank/DDBJ databases">
        <title>The complete genome sequence of Corynebacterium vitaeruminis DSM 20294.</title>
        <authorList>
            <person name="Ruckert C."/>
            <person name="Albersmeier A."/>
            <person name="Kalinowski J."/>
        </authorList>
    </citation>
    <scope>NUCLEOTIDE SEQUENCE [LARGE SCALE GENOMIC DNA]</scope>
    <source>
        <strain evidence="3">ATCC 10234</strain>
    </source>
</reference>
<dbReference type="PATRIC" id="fig|1224164.3.peg.2257"/>
<organism evidence="2 3">
    <name type="scientific">Corynebacterium vitaeruminis DSM 20294</name>
    <dbReference type="NCBI Taxonomy" id="1224164"/>
    <lineage>
        <taxon>Bacteria</taxon>
        <taxon>Bacillati</taxon>
        <taxon>Actinomycetota</taxon>
        <taxon>Actinomycetes</taxon>
        <taxon>Mycobacteriales</taxon>
        <taxon>Corynebacteriaceae</taxon>
        <taxon>Corynebacterium</taxon>
    </lineage>
</organism>
<dbReference type="RefSeq" id="WP_025253603.1">
    <property type="nucleotide sequence ID" value="NZ_CP004353.1"/>
</dbReference>
<protein>
    <recommendedName>
        <fullName evidence="4">DUF3180 domain-containing protein</fullName>
    </recommendedName>
</protein>
<feature type="transmembrane region" description="Helical" evidence="1">
    <location>
        <begin position="34"/>
        <end position="54"/>
    </location>
</feature>
<dbReference type="HOGENOM" id="CLU_123281_2_0_11"/>
<evidence type="ECO:0008006" key="4">
    <source>
        <dbReference type="Google" id="ProtNLM"/>
    </source>
</evidence>
<dbReference type="InterPro" id="IPR021517">
    <property type="entry name" value="DUF3180"/>
</dbReference>
<evidence type="ECO:0000313" key="3">
    <source>
        <dbReference type="Proteomes" id="UP000019222"/>
    </source>
</evidence>
<keyword evidence="1" id="KW-0472">Membrane</keyword>
<accession>W5Y309</accession>
<feature type="transmembrane region" description="Helical" evidence="1">
    <location>
        <begin position="75"/>
        <end position="99"/>
    </location>
</feature>